<evidence type="ECO:0000313" key="4">
    <source>
        <dbReference type="Proteomes" id="UP000196036"/>
    </source>
</evidence>
<gene>
    <name evidence="3" type="ORF">B5E52_02130</name>
    <name evidence="2" type="ORF">LD004_16190</name>
</gene>
<dbReference type="InterPro" id="IPR013783">
    <property type="entry name" value="Ig-like_fold"/>
</dbReference>
<protein>
    <recommendedName>
        <fullName evidence="1">BACON domain-containing protein</fullName>
    </recommendedName>
</protein>
<reference evidence="3" key="2">
    <citation type="journal article" date="2018" name="BMC Genomics">
        <title>Whole genome sequencing and function prediction of 133 gut anaerobes isolated from chicken caecum in pure cultures.</title>
        <authorList>
            <person name="Medvecky M."/>
            <person name="Cejkova D."/>
            <person name="Polansky O."/>
            <person name="Karasova D."/>
            <person name="Kubasova T."/>
            <person name="Cizek A."/>
            <person name="Rychlik I."/>
        </authorList>
    </citation>
    <scope>NUCLEOTIDE SEQUENCE</scope>
    <source>
        <strain evidence="3">An109</strain>
    </source>
</reference>
<feature type="domain" description="BACON" evidence="1">
    <location>
        <begin position="61"/>
        <end position="114"/>
    </location>
</feature>
<dbReference type="Gene3D" id="2.60.40.10">
    <property type="entry name" value="Immunoglobulins"/>
    <property type="match status" value="2"/>
</dbReference>
<sequence length="407" mass="44772">MKKSILIIEILFMALLVGCQDDDSPNLIIEKESIQAEYNGGTINIPISCNIASKANIIYESAEENGWIFLLPTVLNGNGVYSLMIESYKNVLDDRHATLVITAGSETKKVTITQLAKPSLGIDPEAIIASAQAKEYTVTVTCRAEWQASVNKEAISWCTLSNETGTGIGSFTVHVSDLGNEKARTASISITSGELNYTLKVSQGEGTIINGLVWANSDVAEPNTFAASPDTRGLLYQYDSKIGYPNSSPNEDRNCPKGFETGYYDTGYNTWRDENNPCPPGWRVPTIEEIKNLVGTSSEPKFTWKEPQDSHFAIPGAIVGIARSEGVLATKEDMKGGIFLPQSGYRHNETGYQETWWPANITSISRPNSPQNWDRQTIWIDANGNMGIDEYTSNRKAYPVRCVTDIK</sequence>
<proteinExistence type="predicted"/>
<dbReference type="EMBL" id="NFLW01000003">
    <property type="protein sequence ID" value="OUQ73654.1"/>
    <property type="molecule type" value="Genomic_DNA"/>
</dbReference>
<comment type="caution">
    <text evidence="3">The sequence shown here is derived from an EMBL/GenBank/DDBJ whole genome shotgun (WGS) entry which is preliminary data.</text>
</comment>
<dbReference type="InterPro" id="IPR024361">
    <property type="entry name" value="BACON"/>
</dbReference>
<organism evidence="3 4">
    <name type="scientific">Bacteroides xylanisolvens</name>
    <dbReference type="NCBI Taxonomy" id="371601"/>
    <lineage>
        <taxon>Bacteria</taxon>
        <taxon>Pseudomonadati</taxon>
        <taxon>Bacteroidota</taxon>
        <taxon>Bacteroidia</taxon>
        <taxon>Bacteroidales</taxon>
        <taxon>Bacteroidaceae</taxon>
        <taxon>Bacteroides</taxon>
    </lineage>
</organism>
<name>A0A1Y4VX07_9BACE</name>
<reference evidence="4" key="1">
    <citation type="submission" date="2017-04" db="EMBL/GenBank/DDBJ databases">
        <title>Function of individual gut microbiota members based on whole genome sequencing of pure cultures obtained from chicken caecum.</title>
        <authorList>
            <person name="Medvecky M."/>
            <person name="Cejkova D."/>
            <person name="Polansky O."/>
            <person name="Karasova D."/>
            <person name="Kubasova T."/>
            <person name="Cizek A."/>
            <person name="Rychlik I."/>
        </authorList>
    </citation>
    <scope>NUCLEOTIDE SEQUENCE [LARGE SCALE GENOMIC DNA]</scope>
    <source>
        <strain evidence="4">An109</strain>
    </source>
</reference>
<dbReference type="Proteomes" id="UP001198461">
    <property type="component" value="Unassembled WGS sequence"/>
</dbReference>
<dbReference type="Proteomes" id="UP000196036">
    <property type="component" value="Unassembled WGS sequence"/>
</dbReference>
<dbReference type="EMBL" id="JAIWYE010000027">
    <property type="protein sequence ID" value="MCA4705145.1"/>
    <property type="molecule type" value="Genomic_DNA"/>
</dbReference>
<reference evidence="2" key="3">
    <citation type="submission" date="2023-08" db="EMBL/GenBank/DDBJ databases">
        <title>Mucin Metabolism Genes Underlie the Key Renovations of Bacteroides xylanisolvens Genomes in Captive Great Apes.</title>
        <authorList>
            <person name="Nishida A.H."/>
        </authorList>
    </citation>
    <scope>NUCLEOTIDE SEQUENCE</scope>
    <source>
        <strain evidence="2">P13.H9</strain>
    </source>
</reference>
<evidence type="ECO:0000259" key="1">
    <source>
        <dbReference type="Pfam" id="PF13004"/>
    </source>
</evidence>
<dbReference type="Pfam" id="PF13004">
    <property type="entry name" value="BACON"/>
    <property type="match status" value="2"/>
</dbReference>
<dbReference type="CDD" id="cd14948">
    <property type="entry name" value="BACON"/>
    <property type="match status" value="2"/>
</dbReference>
<accession>A0A1Y4VX07</accession>
<dbReference type="RefSeq" id="WP_008023213.1">
    <property type="nucleotide sequence ID" value="NZ_JABFIB010000003.1"/>
</dbReference>
<evidence type="ECO:0000313" key="2">
    <source>
        <dbReference type="EMBL" id="MCA4705145.1"/>
    </source>
</evidence>
<dbReference type="AlphaFoldDB" id="A0A1Y4VX07"/>
<evidence type="ECO:0000313" key="3">
    <source>
        <dbReference type="EMBL" id="OUQ73654.1"/>
    </source>
</evidence>
<feature type="domain" description="BACON" evidence="1">
    <location>
        <begin position="149"/>
        <end position="203"/>
    </location>
</feature>